<protein>
    <recommendedName>
        <fullName evidence="2">VWFC domain-containing protein</fullName>
    </recommendedName>
</protein>
<dbReference type="Gene3D" id="2.10.70.10">
    <property type="entry name" value="Complement Module, domain 1"/>
    <property type="match status" value="1"/>
</dbReference>
<proteinExistence type="predicted"/>
<keyword evidence="4" id="KW-1185">Reference proteome</keyword>
<dbReference type="GO" id="GO:0005615">
    <property type="term" value="C:extracellular space"/>
    <property type="evidence" value="ECO:0007669"/>
    <property type="project" value="TreeGrafter"/>
</dbReference>
<evidence type="ECO:0000259" key="2">
    <source>
        <dbReference type="PROSITE" id="PS50184"/>
    </source>
</evidence>
<comment type="caution">
    <text evidence="3">The sequence shown here is derived from an EMBL/GenBank/DDBJ whole genome shotgun (WGS) entry which is preliminary data.</text>
</comment>
<organism evidence="3 4">
    <name type="scientific">Candidula unifasciata</name>
    <dbReference type="NCBI Taxonomy" id="100452"/>
    <lineage>
        <taxon>Eukaryota</taxon>
        <taxon>Metazoa</taxon>
        <taxon>Spiralia</taxon>
        <taxon>Lophotrochozoa</taxon>
        <taxon>Mollusca</taxon>
        <taxon>Gastropoda</taxon>
        <taxon>Heterobranchia</taxon>
        <taxon>Euthyneura</taxon>
        <taxon>Panpulmonata</taxon>
        <taxon>Eupulmonata</taxon>
        <taxon>Stylommatophora</taxon>
        <taxon>Helicina</taxon>
        <taxon>Helicoidea</taxon>
        <taxon>Geomitridae</taxon>
        <taxon>Candidula</taxon>
    </lineage>
</organism>
<dbReference type="Gene3D" id="6.20.200.20">
    <property type="match status" value="2"/>
</dbReference>
<dbReference type="PROSITE" id="PS50184">
    <property type="entry name" value="VWFC_2"/>
    <property type="match status" value="2"/>
</dbReference>
<accession>A0A8S3ZCG2</accession>
<dbReference type="PANTHER" id="PTHR46303:SF1">
    <property type="entry name" value="VWFC DOMAIN-CONTAINING PROTEIN"/>
    <property type="match status" value="1"/>
</dbReference>
<dbReference type="OrthoDB" id="8173378at2759"/>
<name>A0A8S3ZCG2_9EUPU</name>
<evidence type="ECO:0000256" key="1">
    <source>
        <dbReference type="SAM" id="MobiDB-lite"/>
    </source>
</evidence>
<evidence type="ECO:0000313" key="3">
    <source>
        <dbReference type="EMBL" id="CAG5125908.1"/>
    </source>
</evidence>
<reference evidence="3" key="1">
    <citation type="submission" date="2021-04" db="EMBL/GenBank/DDBJ databases">
        <authorList>
            <consortium name="Molecular Ecology Group"/>
        </authorList>
    </citation>
    <scope>NUCLEOTIDE SEQUENCE</scope>
</reference>
<dbReference type="Proteomes" id="UP000678393">
    <property type="component" value="Unassembled WGS sequence"/>
</dbReference>
<evidence type="ECO:0000313" key="4">
    <source>
        <dbReference type="Proteomes" id="UP000678393"/>
    </source>
</evidence>
<gene>
    <name evidence="3" type="ORF">CUNI_LOCUS11466</name>
</gene>
<feature type="compositionally biased region" description="Basic residues" evidence="1">
    <location>
        <begin position="289"/>
        <end position="311"/>
    </location>
</feature>
<sequence>MKLSEQVLICLLASSFRPTISDIKEICTLGDEHYGVGDTWHPKLLPFGDNPCVNCTCLRGGEVMCNGMDCPKPKCEEPRIVVGQCCPTCEVQMEDENRSQVKEGPGCQFYGHLYEDGDVFPSNKTALKPKHSNQCVLCACYRGDVICHLKTCLPNHKCQKTMKVDDDCCLHCQDVTSLRGHTKLISHNQNQTLEAGDCLSATGRQKNGTRWKPVIGQYGEMKCIVCSCLNGHINCERLHCPKLSDLNCTSSGIPADECCNQCVTDVKYNDKELTETTDCSKGSRDRNNKKLCPRKKQSSRKSRTRNKNRTKHGRRIFLAEMQLNDVVSKLCLPEKSQHLVYHTRGNNLESLAFDWKSHNSLEYIQWTVRKGKIQNTERKTVLDPVEYRRNITVADILGAVQRKNIKTFFKQLDRRQRTV</sequence>
<dbReference type="InterPro" id="IPR001007">
    <property type="entry name" value="VWF_dom"/>
</dbReference>
<dbReference type="Pfam" id="PF23334">
    <property type="entry name" value="VWC2L_2nd"/>
    <property type="match status" value="1"/>
</dbReference>
<dbReference type="AlphaFoldDB" id="A0A8S3ZCG2"/>
<dbReference type="GO" id="GO:0030514">
    <property type="term" value="P:negative regulation of BMP signaling pathway"/>
    <property type="evidence" value="ECO:0007669"/>
    <property type="project" value="TreeGrafter"/>
</dbReference>
<dbReference type="EMBL" id="CAJHNH020002203">
    <property type="protein sequence ID" value="CAG5125908.1"/>
    <property type="molecule type" value="Genomic_DNA"/>
</dbReference>
<dbReference type="GO" id="GO:0030154">
    <property type="term" value="P:cell differentiation"/>
    <property type="evidence" value="ECO:0007669"/>
    <property type="project" value="TreeGrafter"/>
</dbReference>
<dbReference type="SUPFAM" id="SSF57603">
    <property type="entry name" value="FnI-like domain"/>
    <property type="match status" value="3"/>
</dbReference>
<dbReference type="PANTHER" id="PTHR46303">
    <property type="entry name" value="VWFC DOMAIN-CONTAINING PROTEIN"/>
    <property type="match status" value="1"/>
</dbReference>
<dbReference type="InterPro" id="IPR045717">
    <property type="entry name" value="CHRDL1/2"/>
</dbReference>
<feature type="region of interest" description="Disordered" evidence="1">
    <location>
        <begin position="276"/>
        <end position="311"/>
    </location>
</feature>
<dbReference type="Pfam" id="PF00093">
    <property type="entry name" value="VWC"/>
    <property type="match status" value="1"/>
</dbReference>
<dbReference type="PROSITE" id="PS01208">
    <property type="entry name" value="VWFC_1"/>
    <property type="match status" value="2"/>
</dbReference>
<dbReference type="GO" id="GO:0036122">
    <property type="term" value="F:BMP binding"/>
    <property type="evidence" value="ECO:0007669"/>
    <property type="project" value="TreeGrafter"/>
</dbReference>
<feature type="domain" description="VWFC" evidence="2">
    <location>
        <begin position="196"/>
        <end position="263"/>
    </location>
</feature>
<feature type="domain" description="VWFC" evidence="2">
    <location>
        <begin position="25"/>
        <end position="90"/>
    </location>
</feature>
<dbReference type="SMART" id="SM00214">
    <property type="entry name" value="VWC"/>
    <property type="match status" value="3"/>
</dbReference>